<dbReference type="EMBL" id="NLAX01001623">
    <property type="protein sequence ID" value="PKS05352.1"/>
    <property type="molecule type" value="Genomic_DNA"/>
</dbReference>
<dbReference type="Proteomes" id="UP000233524">
    <property type="component" value="Unassembled WGS sequence"/>
</dbReference>
<dbReference type="STRING" id="41688.A0A2N3MYV7"/>
<name>A0A2N3MYV7_9PEZI</name>
<feature type="region of interest" description="Disordered" evidence="6">
    <location>
        <begin position="69"/>
        <end position="115"/>
    </location>
</feature>
<evidence type="ECO:0000256" key="2">
    <source>
        <dbReference type="ARBA" id="ARBA00007441"/>
    </source>
</evidence>
<keyword evidence="9" id="KW-1185">Reference proteome</keyword>
<dbReference type="PANTHER" id="PTHR42790">
    <property type="entry name" value="AMINOTRANSFERASE"/>
    <property type="match status" value="1"/>
</dbReference>
<dbReference type="AlphaFoldDB" id="A0A2N3MYV7"/>
<evidence type="ECO:0000256" key="1">
    <source>
        <dbReference type="ARBA" id="ARBA00001933"/>
    </source>
</evidence>
<gene>
    <name evidence="8" type="ORF">jhhlp_008726</name>
</gene>
<dbReference type="OrthoDB" id="691673at2759"/>
<dbReference type="SUPFAM" id="SSF53383">
    <property type="entry name" value="PLP-dependent transferases"/>
    <property type="match status" value="1"/>
</dbReference>
<dbReference type="Gene3D" id="3.40.640.10">
    <property type="entry name" value="Type I PLP-dependent aspartate aminotransferase-like (Major domain)"/>
    <property type="match status" value="1"/>
</dbReference>
<dbReference type="PANTHER" id="PTHR42790:SF1">
    <property type="entry name" value="AROMATIC AMINO ACID AMINOTRANSFERASE, HYPOTHETICAL (EUROFUNG)"/>
    <property type="match status" value="1"/>
</dbReference>
<keyword evidence="5" id="KW-0663">Pyridoxal phosphate</keyword>
<comment type="caution">
    <text evidence="8">The sequence shown here is derived from an EMBL/GenBank/DDBJ whole genome shotgun (WGS) entry which is preliminary data.</text>
</comment>
<comment type="cofactor">
    <cofactor evidence="1">
        <name>pyridoxal 5'-phosphate</name>
        <dbReference type="ChEBI" id="CHEBI:597326"/>
    </cofactor>
</comment>
<dbReference type="GO" id="GO:0030170">
    <property type="term" value="F:pyridoxal phosphate binding"/>
    <property type="evidence" value="ECO:0007669"/>
    <property type="project" value="InterPro"/>
</dbReference>
<accession>A0A2N3MYV7</accession>
<dbReference type="InParanoid" id="A0A2N3MYV7"/>
<evidence type="ECO:0000256" key="5">
    <source>
        <dbReference type="ARBA" id="ARBA00022898"/>
    </source>
</evidence>
<reference evidence="8 9" key="1">
    <citation type="journal article" date="2017" name="G3 (Bethesda)">
        <title>First Draft Genome Sequence of the Pathogenic Fungus Lomentospora prolificans (Formerly Scedosporium prolificans).</title>
        <authorList>
            <person name="Luo R."/>
            <person name="Zimin A."/>
            <person name="Workman R."/>
            <person name="Fan Y."/>
            <person name="Pertea G."/>
            <person name="Grossman N."/>
            <person name="Wear M.P."/>
            <person name="Jia B."/>
            <person name="Miller H."/>
            <person name="Casadevall A."/>
            <person name="Timp W."/>
            <person name="Zhang S.X."/>
            <person name="Salzberg S.L."/>
        </authorList>
    </citation>
    <scope>NUCLEOTIDE SEQUENCE [LARGE SCALE GENOMIC DNA]</scope>
    <source>
        <strain evidence="8 9">JHH-5317</strain>
    </source>
</reference>
<protein>
    <recommendedName>
        <fullName evidence="7">Aminotransferase class I/classII large domain-containing protein</fullName>
    </recommendedName>
</protein>
<keyword evidence="4" id="KW-0808">Transferase</keyword>
<comment type="similarity">
    <text evidence="2">Belongs to the class-I pyridoxal-phosphate-dependent aminotransferase family.</text>
</comment>
<dbReference type="Pfam" id="PF00155">
    <property type="entry name" value="Aminotran_1_2"/>
    <property type="match status" value="1"/>
</dbReference>
<dbReference type="VEuPathDB" id="FungiDB:jhhlp_008726"/>
<dbReference type="InterPro" id="IPR004839">
    <property type="entry name" value="Aminotransferase_I/II_large"/>
</dbReference>
<evidence type="ECO:0000313" key="9">
    <source>
        <dbReference type="Proteomes" id="UP000233524"/>
    </source>
</evidence>
<evidence type="ECO:0000259" key="7">
    <source>
        <dbReference type="Pfam" id="PF00155"/>
    </source>
</evidence>
<evidence type="ECO:0000256" key="6">
    <source>
        <dbReference type="SAM" id="MobiDB-lite"/>
    </source>
</evidence>
<dbReference type="InterPro" id="IPR050859">
    <property type="entry name" value="Class-I_PLP-dep_aminotransf"/>
</dbReference>
<sequence>MDTELPVRLAAKALPPPKDLKHLFSKSALNRKPSMIKQYYKFFQIPGVGNLAGGLPNSRFFPFETLEAQSARPDRWTPTPNYPDEADRPDDDGKSGKPSDPGHLTVPMASGEKDPVKKIDLETALQYGTGEGYPPLLSFVRQFSKQVLHPNVPHSEGVDVVMTCGSTDGFSKTLELFNNTWSEGDPIPQKQGLLCEMFMYSNVLSQAEPRGMNIVPVRMDKDGMLAHGSRSLEDVLENWDFSKGQRPHLLYTVTMGHNPTGGVLPMERRKELYAICQKYDVIIVEDDPYWYLQYPSAEREEARSRSEPEPTVNFQPAPAKSSGYEFVDSLVPSYLSIDVDGRVVRLDTFSKTVAPGCRLGWITAQPEFIERYVRITETSTQQPSGFVQSMIAQLLLGNQTETVARFMSLGSKERQSFTGWSTDGWVRWLAGLRGSYERRMNRMCTIIDEYSYVPRTASKHIGLDDDWAYVFTPRVLDYSWPRGGMFIWLKVRLHRHRCFGQQGKKFVIDGPRIAKALMVHLTHDPYKVLVAPGSMFAANEDIREQLAWSWFRICFAAEAEEKIDDCAHRFGTGVRDFFKIKNPEDIEKLYEEIAPQAVEGMALAGPFMGC</sequence>
<proteinExistence type="inferred from homology"/>
<dbReference type="GO" id="GO:1901605">
    <property type="term" value="P:alpha-amino acid metabolic process"/>
    <property type="evidence" value="ECO:0007669"/>
    <property type="project" value="TreeGrafter"/>
</dbReference>
<dbReference type="InterPro" id="IPR015421">
    <property type="entry name" value="PyrdxlP-dep_Trfase_major"/>
</dbReference>
<evidence type="ECO:0000313" key="8">
    <source>
        <dbReference type="EMBL" id="PKS05352.1"/>
    </source>
</evidence>
<evidence type="ECO:0000256" key="4">
    <source>
        <dbReference type="ARBA" id="ARBA00022679"/>
    </source>
</evidence>
<organism evidence="8 9">
    <name type="scientific">Lomentospora prolificans</name>
    <dbReference type="NCBI Taxonomy" id="41688"/>
    <lineage>
        <taxon>Eukaryota</taxon>
        <taxon>Fungi</taxon>
        <taxon>Dikarya</taxon>
        <taxon>Ascomycota</taxon>
        <taxon>Pezizomycotina</taxon>
        <taxon>Sordariomycetes</taxon>
        <taxon>Hypocreomycetidae</taxon>
        <taxon>Microascales</taxon>
        <taxon>Microascaceae</taxon>
        <taxon>Lomentospora</taxon>
    </lineage>
</organism>
<feature type="domain" description="Aminotransferase class I/classII large" evidence="7">
    <location>
        <begin position="119"/>
        <end position="399"/>
    </location>
</feature>
<dbReference type="CDD" id="cd00609">
    <property type="entry name" value="AAT_like"/>
    <property type="match status" value="1"/>
</dbReference>
<dbReference type="GO" id="GO:0008483">
    <property type="term" value="F:transaminase activity"/>
    <property type="evidence" value="ECO:0007669"/>
    <property type="project" value="UniProtKB-KW"/>
</dbReference>
<evidence type="ECO:0000256" key="3">
    <source>
        <dbReference type="ARBA" id="ARBA00022576"/>
    </source>
</evidence>
<dbReference type="InterPro" id="IPR015424">
    <property type="entry name" value="PyrdxlP-dep_Trfase"/>
</dbReference>
<keyword evidence="3" id="KW-0032">Aminotransferase</keyword>